<keyword evidence="3" id="KW-1185">Reference proteome</keyword>
<dbReference type="AlphaFoldDB" id="A0A9P7QQ02"/>
<comment type="caution">
    <text evidence="2">The sequence shown here is derived from an EMBL/GenBank/DDBJ whole genome shotgun (WGS) entry which is preliminary data.</text>
</comment>
<proteinExistence type="predicted"/>
<reference evidence="2" key="1">
    <citation type="submission" date="2021-05" db="EMBL/GenBank/DDBJ databases">
        <title>Comparative genomics of three Colletotrichum scovillei strains and genetic complementation revealed genes involved fungal growth and virulence on chili pepper.</title>
        <authorList>
            <person name="Hsieh D.-K."/>
            <person name="Chuang S.-C."/>
            <person name="Chen C.-Y."/>
            <person name="Chao Y.-T."/>
            <person name="Lu M.-Y.J."/>
            <person name="Lee M.-H."/>
            <person name="Shih M.-C."/>
        </authorList>
    </citation>
    <scope>NUCLEOTIDE SEQUENCE</scope>
    <source>
        <strain evidence="2">Coll-153</strain>
    </source>
</reference>
<evidence type="ECO:0000256" key="1">
    <source>
        <dbReference type="SAM" id="MobiDB-lite"/>
    </source>
</evidence>
<gene>
    <name evidence="2" type="ORF">JMJ77_009879</name>
</gene>
<accession>A0A9P7QQ02</accession>
<evidence type="ECO:0000313" key="2">
    <source>
        <dbReference type="EMBL" id="KAG7040418.1"/>
    </source>
</evidence>
<dbReference type="Proteomes" id="UP000699042">
    <property type="component" value="Unassembled WGS sequence"/>
</dbReference>
<feature type="region of interest" description="Disordered" evidence="1">
    <location>
        <begin position="42"/>
        <end position="61"/>
    </location>
</feature>
<dbReference type="EMBL" id="JAESDN010000025">
    <property type="protein sequence ID" value="KAG7040418.1"/>
    <property type="molecule type" value="Genomic_DNA"/>
</dbReference>
<feature type="compositionally biased region" description="Basic and acidic residues" evidence="1">
    <location>
        <begin position="1"/>
        <end position="10"/>
    </location>
</feature>
<feature type="region of interest" description="Disordered" evidence="1">
    <location>
        <begin position="1"/>
        <end position="33"/>
    </location>
</feature>
<evidence type="ECO:0000313" key="3">
    <source>
        <dbReference type="Proteomes" id="UP000699042"/>
    </source>
</evidence>
<sequence length="61" mass="6534">MSSARGRDLRLNLSPVPPRGKRPAKRPVAGRRSVLEASVKPRPTYRSFEGGKSLASFGLGG</sequence>
<organism evidence="2 3">
    <name type="scientific">Colletotrichum scovillei</name>
    <dbReference type="NCBI Taxonomy" id="1209932"/>
    <lineage>
        <taxon>Eukaryota</taxon>
        <taxon>Fungi</taxon>
        <taxon>Dikarya</taxon>
        <taxon>Ascomycota</taxon>
        <taxon>Pezizomycotina</taxon>
        <taxon>Sordariomycetes</taxon>
        <taxon>Hypocreomycetidae</taxon>
        <taxon>Glomerellales</taxon>
        <taxon>Glomerellaceae</taxon>
        <taxon>Colletotrichum</taxon>
        <taxon>Colletotrichum acutatum species complex</taxon>
    </lineage>
</organism>
<protein>
    <submittedName>
        <fullName evidence="2">Uncharacterized protein</fullName>
    </submittedName>
</protein>
<name>A0A9P7QQ02_9PEZI</name>
<feature type="compositionally biased region" description="Basic residues" evidence="1">
    <location>
        <begin position="19"/>
        <end position="29"/>
    </location>
</feature>